<dbReference type="Gene3D" id="3.30.565.10">
    <property type="entry name" value="Histidine kinase-like ATPase, C-terminal domain"/>
    <property type="match status" value="1"/>
</dbReference>
<evidence type="ECO:0000313" key="4">
    <source>
        <dbReference type="EMBL" id="RKM90950.1"/>
    </source>
</evidence>
<dbReference type="Proteomes" id="UP000028058">
    <property type="component" value="Unassembled WGS sequence"/>
</dbReference>
<dbReference type="Pfam" id="PF13581">
    <property type="entry name" value="HATPase_c_2"/>
    <property type="match status" value="1"/>
</dbReference>
<protein>
    <submittedName>
        <fullName evidence="4">ATP-binding protein</fullName>
    </submittedName>
</protein>
<feature type="region of interest" description="Disordered" evidence="2">
    <location>
        <begin position="1"/>
        <end position="65"/>
    </location>
</feature>
<dbReference type="SUPFAM" id="SSF55874">
    <property type="entry name" value="ATPase domain of HSP90 chaperone/DNA topoisomerase II/histidine kinase"/>
    <property type="match status" value="1"/>
</dbReference>
<dbReference type="InterPro" id="IPR050267">
    <property type="entry name" value="Anti-sigma-factor_SerPK"/>
</dbReference>
<feature type="region of interest" description="Disordered" evidence="2">
    <location>
        <begin position="128"/>
        <end position="188"/>
    </location>
</feature>
<evidence type="ECO:0000313" key="5">
    <source>
        <dbReference type="Proteomes" id="UP000028058"/>
    </source>
</evidence>
<evidence type="ECO:0000256" key="2">
    <source>
        <dbReference type="SAM" id="MobiDB-lite"/>
    </source>
</evidence>
<reference evidence="4 5" key="1">
    <citation type="journal article" date="2014" name="Genome Announc.">
        <title>Draft Genome Sequence of Streptomyces fradiae ATCC 19609, a Strain Highly Sensitive to Antibiotics.</title>
        <authorList>
            <person name="Bekker O.B."/>
            <person name="Klimina K.M."/>
            <person name="Vatlin A.A."/>
            <person name="Zakharevich N.V."/>
            <person name="Kasianov A.S."/>
            <person name="Danilenko V.N."/>
        </authorList>
    </citation>
    <scope>NUCLEOTIDE SEQUENCE [LARGE SCALE GENOMIC DNA]</scope>
    <source>
        <strain evidence="4 5">ATCC 19609</strain>
    </source>
</reference>
<feature type="domain" description="Histidine kinase/HSP90-like ATPase" evidence="3">
    <location>
        <begin position="207"/>
        <end position="304"/>
    </location>
</feature>
<accession>A0A3M8ETX5</accession>
<dbReference type="InterPro" id="IPR003594">
    <property type="entry name" value="HATPase_dom"/>
</dbReference>
<evidence type="ECO:0000259" key="3">
    <source>
        <dbReference type="Pfam" id="PF13581"/>
    </source>
</evidence>
<gene>
    <name evidence="4" type="ORF">SFRA_030435</name>
</gene>
<feature type="compositionally biased region" description="Basic and acidic residues" evidence="2">
    <location>
        <begin position="14"/>
        <end position="39"/>
    </location>
</feature>
<dbReference type="EMBL" id="JNAD02000020">
    <property type="protein sequence ID" value="RKM90950.1"/>
    <property type="molecule type" value="Genomic_DNA"/>
</dbReference>
<comment type="caution">
    <text evidence="4">The sequence shown here is derived from an EMBL/GenBank/DDBJ whole genome shotgun (WGS) entry which is preliminary data.</text>
</comment>
<keyword evidence="1" id="KW-0723">Serine/threonine-protein kinase</keyword>
<keyword evidence="4" id="KW-0547">Nucleotide-binding</keyword>
<dbReference type="AlphaFoldDB" id="A0A3M8ETX5"/>
<sequence>MGRRPAAGGARTGEGGEHRAPVDPKPSHRTCDAAADRAPRAGRAPGATASHVRPVPPGRLEKSRPELRLFRVLILGTPGTHTVSDLPITADVGGFPVHARTSDESCKSAAAIADRPGTRPETAIAVDGSGTAVSAPGPDRLPAGTPSRGAHPVAPETAGTARPAPRTLPGRSPDGRSSGAGHPDPRRRALTLVFAPGTDGDRLLWPREARAVADDQLTRWGTPDGLRHRVKLVVSELVTNAAVHGEGRVTMRLTAGVTRLRVTVTDESPTLPIPRDPGPDQENGRGLLIVAGYSDNYGVDDDGTVWARFNTAARPGRPAAAH</sequence>
<name>A0A3M8ETX5_9ACTN</name>
<proteinExistence type="predicted"/>
<dbReference type="GO" id="GO:0004674">
    <property type="term" value="F:protein serine/threonine kinase activity"/>
    <property type="evidence" value="ECO:0007669"/>
    <property type="project" value="UniProtKB-KW"/>
</dbReference>
<evidence type="ECO:0000256" key="1">
    <source>
        <dbReference type="ARBA" id="ARBA00022527"/>
    </source>
</evidence>
<organism evidence="4 5">
    <name type="scientific">Streptomyces xinghaiensis</name>
    <dbReference type="NCBI Taxonomy" id="1038928"/>
    <lineage>
        <taxon>Bacteria</taxon>
        <taxon>Bacillati</taxon>
        <taxon>Actinomycetota</taxon>
        <taxon>Actinomycetes</taxon>
        <taxon>Kitasatosporales</taxon>
        <taxon>Streptomycetaceae</taxon>
        <taxon>Streptomyces</taxon>
    </lineage>
</organism>
<dbReference type="GO" id="GO:0005524">
    <property type="term" value="F:ATP binding"/>
    <property type="evidence" value="ECO:0007669"/>
    <property type="project" value="UniProtKB-KW"/>
</dbReference>
<dbReference type="PANTHER" id="PTHR35526:SF3">
    <property type="entry name" value="ANTI-SIGMA-F FACTOR RSBW"/>
    <property type="match status" value="1"/>
</dbReference>
<keyword evidence="5" id="KW-1185">Reference proteome</keyword>
<keyword evidence="4" id="KW-0067">ATP-binding</keyword>
<dbReference type="PANTHER" id="PTHR35526">
    <property type="entry name" value="ANTI-SIGMA-F FACTOR RSBW-RELATED"/>
    <property type="match status" value="1"/>
</dbReference>
<keyword evidence="1" id="KW-0808">Transferase</keyword>
<dbReference type="CDD" id="cd16936">
    <property type="entry name" value="HATPase_RsbW-like"/>
    <property type="match status" value="1"/>
</dbReference>
<dbReference type="InterPro" id="IPR036890">
    <property type="entry name" value="HATPase_C_sf"/>
</dbReference>
<keyword evidence="1" id="KW-0418">Kinase</keyword>